<protein>
    <submittedName>
        <fullName evidence="2">Uncharacterized protein</fullName>
    </submittedName>
</protein>
<name>A0A402A0K9_9CHLR</name>
<dbReference type="AlphaFoldDB" id="A0A402A0K9"/>
<gene>
    <name evidence="2" type="ORF">KTT_24740</name>
</gene>
<accession>A0A402A0K9</accession>
<keyword evidence="3" id="KW-1185">Reference proteome</keyword>
<dbReference type="Proteomes" id="UP000287352">
    <property type="component" value="Unassembled WGS sequence"/>
</dbReference>
<keyword evidence="1" id="KW-0472">Membrane</keyword>
<dbReference type="OrthoDB" id="155688at2"/>
<evidence type="ECO:0000313" key="3">
    <source>
        <dbReference type="Proteomes" id="UP000287352"/>
    </source>
</evidence>
<organism evidence="2 3">
    <name type="scientific">Tengunoibacter tsumagoiensis</name>
    <dbReference type="NCBI Taxonomy" id="2014871"/>
    <lineage>
        <taxon>Bacteria</taxon>
        <taxon>Bacillati</taxon>
        <taxon>Chloroflexota</taxon>
        <taxon>Ktedonobacteria</taxon>
        <taxon>Ktedonobacterales</taxon>
        <taxon>Dictyobacteraceae</taxon>
        <taxon>Tengunoibacter</taxon>
    </lineage>
</organism>
<dbReference type="RefSeq" id="WP_126580218.1">
    <property type="nucleotide sequence ID" value="NZ_BIFR01000001.1"/>
</dbReference>
<evidence type="ECO:0000313" key="2">
    <source>
        <dbReference type="EMBL" id="GCE12615.1"/>
    </source>
</evidence>
<keyword evidence="1" id="KW-0812">Transmembrane</keyword>
<dbReference type="EMBL" id="BIFR01000001">
    <property type="protein sequence ID" value="GCE12615.1"/>
    <property type="molecule type" value="Genomic_DNA"/>
</dbReference>
<feature type="transmembrane region" description="Helical" evidence="1">
    <location>
        <begin position="65"/>
        <end position="88"/>
    </location>
</feature>
<comment type="caution">
    <text evidence="2">The sequence shown here is derived from an EMBL/GenBank/DDBJ whole genome shotgun (WGS) entry which is preliminary data.</text>
</comment>
<reference evidence="3" key="1">
    <citation type="submission" date="2018-12" db="EMBL/GenBank/DDBJ databases">
        <title>Tengunoibacter tsumagoiensis gen. nov., sp. nov., Dictyobacter kobayashii sp. nov., D. alpinus sp. nov., and D. joshuensis sp. nov. and description of Dictyobacteraceae fam. nov. within the order Ktedonobacterales isolated from Tengu-no-mugimeshi.</title>
        <authorList>
            <person name="Wang C.M."/>
            <person name="Zheng Y."/>
            <person name="Sakai Y."/>
            <person name="Toyoda A."/>
            <person name="Minakuchi Y."/>
            <person name="Abe K."/>
            <person name="Yokota A."/>
            <person name="Yabe S."/>
        </authorList>
    </citation>
    <scope>NUCLEOTIDE SEQUENCE [LARGE SCALE GENOMIC DNA]</scope>
    <source>
        <strain evidence="3">Uno3</strain>
    </source>
</reference>
<evidence type="ECO:0000256" key="1">
    <source>
        <dbReference type="SAM" id="Phobius"/>
    </source>
</evidence>
<feature type="transmembrane region" description="Helical" evidence="1">
    <location>
        <begin position="12"/>
        <end position="35"/>
    </location>
</feature>
<keyword evidence="1" id="KW-1133">Transmembrane helix</keyword>
<sequence length="236" mass="26910">MNVPLQLGWQQVVLLLIAIAGIGLLIWSVMGLFVLHKQWEEYEDERGRIYGRWKHRRRFRWKHSIGGIIALLFAISLLWLTFAVQTYLGLTNNIKVATVRATPIANFKHQMSLDLTLYNSDGTTTTKTYGVYGDEWMLQGDIVKFPDWMNIIGVHSGFKITRLEGRYDDPNLERSAERTVVELNGGDDNFFTTVQNQSWTNPFVQAAYGSGTFLKADGKTYDVFVSQDALTPRPAK</sequence>
<proteinExistence type="predicted"/>